<keyword evidence="6" id="KW-0227">DNA damage</keyword>
<dbReference type="InterPro" id="IPR036388">
    <property type="entry name" value="WH-like_DNA-bd_sf"/>
</dbReference>
<dbReference type="EC" id="2.1.1.63" evidence="3"/>
<dbReference type="Pfam" id="PF01035">
    <property type="entry name" value="DNA_binding_1"/>
    <property type="match status" value="1"/>
</dbReference>
<evidence type="ECO:0000256" key="8">
    <source>
        <dbReference type="ARBA" id="ARBA00049348"/>
    </source>
</evidence>
<dbReference type="EMBL" id="QFOL01000004">
    <property type="protein sequence ID" value="PZP54086.1"/>
    <property type="molecule type" value="Genomic_DNA"/>
</dbReference>
<dbReference type="FunFam" id="1.10.10.10:FF:000214">
    <property type="entry name" value="Methylated-DNA--protein-cysteine methyltransferase"/>
    <property type="match status" value="1"/>
</dbReference>
<evidence type="ECO:0000256" key="5">
    <source>
        <dbReference type="ARBA" id="ARBA00022679"/>
    </source>
</evidence>
<dbReference type="GO" id="GO:0032259">
    <property type="term" value="P:methylation"/>
    <property type="evidence" value="ECO:0007669"/>
    <property type="project" value="UniProtKB-KW"/>
</dbReference>
<dbReference type="SUPFAM" id="SSF46767">
    <property type="entry name" value="Methylated DNA-protein cysteine methyltransferase, C-terminal domain"/>
    <property type="match status" value="1"/>
</dbReference>
<comment type="caution">
    <text evidence="10">The sequence shown here is derived from an EMBL/GenBank/DDBJ whole genome shotgun (WGS) entry which is preliminary data.</text>
</comment>
<evidence type="ECO:0000259" key="9">
    <source>
        <dbReference type="Pfam" id="PF01035"/>
    </source>
</evidence>
<dbReference type="PROSITE" id="PS00374">
    <property type="entry name" value="MGMT"/>
    <property type="match status" value="1"/>
</dbReference>
<comment type="catalytic activity">
    <reaction evidence="1">
        <text>a 4-O-methyl-thymidine in DNA + L-cysteinyl-[protein] = a thymidine in DNA + S-methyl-L-cysteinyl-[protein]</text>
        <dbReference type="Rhea" id="RHEA:53428"/>
        <dbReference type="Rhea" id="RHEA-COMP:10131"/>
        <dbReference type="Rhea" id="RHEA-COMP:10132"/>
        <dbReference type="Rhea" id="RHEA-COMP:13555"/>
        <dbReference type="Rhea" id="RHEA-COMP:13556"/>
        <dbReference type="ChEBI" id="CHEBI:29950"/>
        <dbReference type="ChEBI" id="CHEBI:82612"/>
        <dbReference type="ChEBI" id="CHEBI:137386"/>
        <dbReference type="ChEBI" id="CHEBI:137387"/>
        <dbReference type="EC" id="2.1.1.63"/>
    </reaction>
</comment>
<accession>A0A2W5H7W7</accession>
<dbReference type="PANTHER" id="PTHR10815:SF14">
    <property type="entry name" value="BIFUNCTIONAL TRANSCRIPTIONAL ACTIVATOR_DNA REPAIR ENZYME ADA"/>
    <property type="match status" value="1"/>
</dbReference>
<dbReference type="GO" id="GO:0003908">
    <property type="term" value="F:methylated-DNA-[protein]-cysteine S-methyltransferase activity"/>
    <property type="evidence" value="ECO:0007669"/>
    <property type="project" value="UniProtKB-EC"/>
</dbReference>
<dbReference type="InterPro" id="IPR001497">
    <property type="entry name" value="MethylDNA_cys_MeTrfase_AS"/>
</dbReference>
<organism evidence="10 11">
    <name type="scientific">Agrobacterium fabrum</name>
    <dbReference type="NCBI Taxonomy" id="1176649"/>
    <lineage>
        <taxon>Bacteria</taxon>
        <taxon>Pseudomonadati</taxon>
        <taxon>Pseudomonadota</taxon>
        <taxon>Alphaproteobacteria</taxon>
        <taxon>Hyphomicrobiales</taxon>
        <taxon>Rhizobiaceae</taxon>
        <taxon>Rhizobium/Agrobacterium group</taxon>
        <taxon>Agrobacterium</taxon>
        <taxon>Agrobacterium tumefaciens complex</taxon>
    </lineage>
</organism>
<evidence type="ECO:0000313" key="11">
    <source>
        <dbReference type="Proteomes" id="UP000249769"/>
    </source>
</evidence>
<dbReference type="PANTHER" id="PTHR10815">
    <property type="entry name" value="METHYLATED-DNA--PROTEIN-CYSTEINE METHYLTRANSFERASE"/>
    <property type="match status" value="1"/>
</dbReference>
<name>A0A2W5H7W7_9HYPH</name>
<gene>
    <name evidence="10" type="ORF">DI595_01220</name>
</gene>
<dbReference type="Gene3D" id="1.10.10.10">
    <property type="entry name" value="Winged helix-like DNA-binding domain superfamily/Winged helix DNA-binding domain"/>
    <property type="match status" value="1"/>
</dbReference>
<evidence type="ECO:0000256" key="4">
    <source>
        <dbReference type="ARBA" id="ARBA00022603"/>
    </source>
</evidence>
<dbReference type="InterPro" id="IPR036217">
    <property type="entry name" value="MethylDNA_cys_MeTrfase_DNAb"/>
</dbReference>
<feature type="domain" description="Methylated-DNA-[protein]-cysteine S-methyltransferase DNA binding" evidence="9">
    <location>
        <begin position="107"/>
        <end position="186"/>
    </location>
</feature>
<proteinExistence type="inferred from homology"/>
<dbReference type="Proteomes" id="UP000249769">
    <property type="component" value="Unassembled WGS sequence"/>
</dbReference>
<dbReference type="SUPFAM" id="SSF53155">
    <property type="entry name" value="Methylated DNA-protein cysteine methyltransferase domain"/>
    <property type="match status" value="1"/>
</dbReference>
<evidence type="ECO:0000256" key="2">
    <source>
        <dbReference type="ARBA" id="ARBA00008711"/>
    </source>
</evidence>
<comment type="catalytic activity">
    <reaction evidence="8">
        <text>a 6-O-methyl-2'-deoxyguanosine in DNA + L-cysteinyl-[protein] = S-methyl-L-cysteinyl-[protein] + a 2'-deoxyguanosine in DNA</text>
        <dbReference type="Rhea" id="RHEA:24000"/>
        <dbReference type="Rhea" id="RHEA-COMP:10131"/>
        <dbReference type="Rhea" id="RHEA-COMP:10132"/>
        <dbReference type="Rhea" id="RHEA-COMP:11367"/>
        <dbReference type="Rhea" id="RHEA-COMP:11368"/>
        <dbReference type="ChEBI" id="CHEBI:29950"/>
        <dbReference type="ChEBI" id="CHEBI:82612"/>
        <dbReference type="ChEBI" id="CHEBI:85445"/>
        <dbReference type="ChEBI" id="CHEBI:85448"/>
        <dbReference type="EC" id="2.1.1.63"/>
    </reaction>
</comment>
<reference evidence="10 11" key="1">
    <citation type="submission" date="2017-08" db="EMBL/GenBank/DDBJ databases">
        <title>Infants hospitalized years apart are colonized by the same room-sourced microbial strains.</title>
        <authorList>
            <person name="Brooks B."/>
            <person name="Olm M.R."/>
            <person name="Firek B.A."/>
            <person name="Baker R."/>
            <person name="Thomas B.C."/>
            <person name="Morowitz M.J."/>
            <person name="Banfield J.F."/>
        </authorList>
    </citation>
    <scope>NUCLEOTIDE SEQUENCE [LARGE SCALE GENOMIC DNA]</scope>
    <source>
        <strain evidence="10">S2_009_000_R2_73</strain>
    </source>
</reference>
<keyword evidence="7" id="KW-0234">DNA repair</keyword>
<dbReference type="InterPro" id="IPR036631">
    <property type="entry name" value="MGMT_N_sf"/>
</dbReference>
<evidence type="ECO:0000313" key="10">
    <source>
        <dbReference type="EMBL" id="PZP54086.1"/>
    </source>
</evidence>
<dbReference type="NCBIfam" id="TIGR00589">
    <property type="entry name" value="ogt"/>
    <property type="match status" value="1"/>
</dbReference>
<evidence type="ECO:0000256" key="6">
    <source>
        <dbReference type="ARBA" id="ARBA00022763"/>
    </source>
</evidence>
<protein>
    <recommendedName>
        <fullName evidence="3">methylated-DNA--[protein]-cysteine S-methyltransferase</fullName>
        <ecNumber evidence="3">2.1.1.63</ecNumber>
    </recommendedName>
</protein>
<dbReference type="AlphaFoldDB" id="A0A2W5H7W7"/>
<dbReference type="GO" id="GO:0006281">
    <property type="term" value="P:DNA repair"/>
    <property type="evidence" value="ECO:0007669"/>
    <property type="project" value="UniProtKB-KW"/>
</dbReference>
<sequence>MNLMIKTDTLRSNPQVNSASTAADVISYAVADSDLGKVLVASSAKGVCSILLGDNAEELAADLADRFPRSSIVANEAAVKGDVESVLRYIAKPSDGLNLTLDMRGTPFQRRVWEKLKAISAGRTVSYTELAHWMSPLANPRAVASACAANPIALAIPCHRVVRTNGDLAGYRWGIERKRELIRREAMA</sequence>
<dbReference type="CDD" id="cd06445">
    <property type="entry name" value="ATase"/>
    <property type="match status" value="1"/>
</dbReference>
<keyword evidence="5 10" id="KW-0808">Transferase</keyword>
<evidence type="ECO:0000256" key="3">
    <source>
        <dbReference type="ARBA" id="ARBA00011918"/>
    </source>
</evidence>
<evidence type="ECO:0000256" key="1">
    <source>
        <dbReference type="ARBA" id="ARBA00001286"/>
    </source>
</evidence>
<evidence type="ECO:0000256" key="7">
    <source>
        <dbReference type="ARBA" id="ARBA00023204"/>
    </source>
</evidence>
<dbReference type="Gene3D" id="3.30.160.70">
    <property type="entry name" value="Methylated DNA-protein cysteine methyltransferase domain"/>
    <property type="match status" value="1"/>
</dbReference>
<comment type="similarity">
    <text evidence="2">Belongs to the MGMT family.</text>
</comment>
<dbReference type="InterPro" id="IPR014048">
    <property type="entry name" value="MethylDNA_cys_MeTrfase_DNA-bd"/>
</dbReference>
<keyword evidence="4 10" id="KW-0489">Methyltransferase</keyword>